<name>A0A1V9XUA9_9ACAR</name>
<organism evidence="2 3">
    <name type="scientific">Tropilaelaps mercedesae</name>
    <dbReference type="NCBI Taxonomy" id="418985"/>
    <lineage>
        <taxon>Eukaryota</taxon>
        <taxon>Metazoa</taxon>
        <taxon>Ecdysozoa</taxon>
        <taxon>Arthropoda</taxon>
        <taxon>Chelicerata</taxon>
        <taxon>Arachnida</taxon>
        <taxon>Acari</taxon>
        <taxon>Parasitiformes</taxon>
        <taxon>Mesostigmata</taxon>
        <taxon>Gamasina</taxon>
        <taxon>Dermanyssoidea</taxon>
        <taxon>Laelapidae</taxon>
        <taxon>Tropilaelaps</taxon>
    </lineage>
</organism>
<evidence type="ECO:0000313" key="3">
    <source>
        <dbReference type="Proteomes" id="UP000192247"/>
    </source>
</evidence>
<sequence>MATRRPMVMGVASRKDGVSHKHDRLAPTNAFARREPAFVTNDEGDYWTTNSNRVFEFVTMLFFVGWRPCSRRCGVGKSSSAVRYREKVRFAEQSSEPHGSTGVGTENWPTGGLGLLLVSFQRFS</sequence>
<evidence type="ECO:0000256" key="1">
    <source>
        <dbReference type="SAM" id="MobiDB-lite"/>
    </source>
</evidence>
<gene>
    <name evidence="2" type="ORF">BIW11_00497</name>
</gene>
<comment type="caution">
    <text evidence="2">The sequence shown here is derived from an EMBL/GenBank/DDBJ whole genome shotgun (WGS) entry which is preliminary data.</text>
</comment>
<reference evidence="2 3" key="1">
    <citation type="journal article" date="2017" name="Gigascience">
        <title>Draft genome of the honey bee ectoparasitic mite, Tropilaelaps mercedesae, is shaped by the parasitic life history.</title>
        <authorList>
            <person name="Dong X."/>
            <person name="Armstrong S.D."/>
            <person name="Xia D."/>
            <person name="Makepeace B.L."/>
            <person name="Darby A.C."/>
            <person name="Kadowaki T."/>
        </authorList>
    </citation>
    <scope>NUCLEOTIDE SEQUENCE [LARGE SCALE GENOMIC DNA]</scope>
    <source>
        <strain evidence="2">Wuxi-XJTLU</strain>
    </source>
</reference>
<evidence type="ECO:0000313" key="2">
    <source>
        <dbReference type="EMBL" id="OQR77065.1"/>
    </source>
</evidence>
<dbReference type="AlphaFoldDB" id="A0A1V9XUA9"/>
<proteinExistence type="predicted"/>
<feature type="region of interest" description="Disordered" evidence="1">
    <location>
        <begin position="1"/>
        <end position="26"/>
    </location>
</feature>
<keyword evidence="3" id="KW-1185">Reference proteome</keyword>
<dbReference type="InParanoid" id="A0A1V9XUA9"/>
<accession>A0A1V9XUA9</accession>
<protein>
    <submittedName>
        <fullName evidence="2">Uncharacterized protein</fullName>
    </submittedName>
</protein>
<dbReference type="EMBL" id="MNPL01003994">
    <property type="protein sequence ID" value="OQR77065.1"/>
    <property type="molecule type" value="Genomic_DNA"/>
</dbReference>
<dbReference type="Proteomes" id="UP000192247">
    <property type="component" value="Unassembled WGS sequence"/>
</dbReference>